<name>A0A329SEF5_9STRA</name>
<comment type="subcellular location">
    <subcellularLocation>
        <location evidence="1">Host cell</location>
    </subcellularLocation>
    <subcellularLocation>
        <location evidence="2">Secreted</location>
    </subcellularLocation>
</comment>
<dbReference type="Pfam" id="PF20147">
    <property type="entry name" value="Crinkler"/>
    <property type="match status" value="1"/>
</dbReference>
<dbReference type="EMBL" id="RCMV01000109">
    <property type="protein sequence ID" value="KAG3224534.1"/>
    <property type="molecule type" value="Genomic_DNA"/>
</dbReference>
<evidence type="ECO:0000313" key="8">
    <source>
        <dbReference type="Proteomes" id="UP000251314"/>
    </source>
</evidence>
<dbReference type="Proteomes" id="UP000760860">
    <property type="component" value="Unassembled WGS sequence"/>
</dbReference>
<evidence type="ECO:0000313" key="7">
    <source>
        <dbReference type="EMBL" id="RAW35079.1"/>
    </source>
</evidence>
<evidence type="ECO:0000256" key="3">
    <source>
        <dbReference type="ARBA" id="ARBA00022525"/>
    </source>
</evidence>
<evidence type="ECO:0000256" key="2">
    <source>
        <dbReference type="ARBA" id="ARBA00004613"/>
    </source>
</evidence>
<dbReference type="GO" id="GO:0043657">
    <property type="term" value="C:host cell"/>
    <property type="evidence" value="ECO:0007669"/>
    <property type="project" value="UniProtKB-SubCell"/>
</dbReference>
<dbReference type="VEuPathDB" id="FungiDB:PC110_g8607"/>
<reference evidence="5" key="2">
    <citation type="submission" date="2018-05" db="EMBL/GenBank/DDBJ databases">
        <title>Effector identification in a new, highly contiguous assembly of the strawberry crown rot pathogen Phytophthora cactorum.</title>
        <authorList>
            <person name="Armitage A.D."/>
            <person name="Nellist C.F."/>
            <person name="Bates H."/>
            <person name="Vickerstaff R.J."/>
            <person name="Harrison R.J."/>
        </authorList>
    </citation>
    <scope>NUCLEOTIDE SEQUENCE</scope>
    <source>
        <strain evidence="5">P421</strain>
    </source>
</reference>
<accession>A0A329SEF5</accession>
<evidence type="ECO:0000313" key="6">
    <source>
        <dbReference type="EMBL" id="KAG6972346.1"/>
    </source>
</evidence>
<comment type="caution">
    <text evidence="7">The sequence shown here is derived from an EMBL/GenBank/DDBJ whole genome shotgun (WGS) entry which is preliminary data.</text>
</comment>
<dbReference type="InterPro" id="IPR045379">
    <property type="entry name" value="Crinkler_N"/>
</dbReference>
<reference evidence="7 8" key="1">
    <citation type="submission" date="2018-01" db="EMBL/GenBank/DDBJ databases">
        <title>Draft genome of the strawberry crown rot pathogen Phytophthora cactorum.</title>
        <authorList>
            <person name="Armitage A.D."/>
            <person name="Lysoe E."/>
            <person name="Nellist C.F."/>
            <person name="Harrison R.J."/>
            <person name="Brurberg M.B."/>
        </authorList>
    </citation>
    <scope>NUCLEOTIDE SEQUENCE [LARGE SCALE GENOMIC DNA]</scope>
    <source>
        <strain evidence="7 8">10300</strain>
    </source>
</reference>
<feature type="domain" description="Crinkler effector protein N-terminal" evidence="4">
    <location>
        <begin position="3"/>
        <end position="112"/>
    </location>
</feature>
<protein>
    <recommendedName>
        <fullName evidence="4">Crinkler effector protein N-terminal domain-containing protein</fullName>
    </recommendedName>
</protein>
<reference evidence="6" key="3">
    <citation type="submission" date="2021-01" db="EMBL/GenBank/DDBJ databases">
        <title>Phytophthora aleatoria, a newly-described species from Pinus radiata is distinct from Phytophthora cactorum isolates based on comparative genomics.</title>
        <authorList>
            <person name="Mcdougal R."/>
            <person name="Panda P."/>
            <person name="Williams N."/>
            <person name="Studholme D.J."/>
        </authorList>
    </citation>
    <scope>NUCLEOTIDE SEQUENCE</scope>
    <source>
        <strain evidence="6">NZFS 3830</strain>
    </source>
</reference>
<keyword evidence="8" id="KW-1185">Reference proteome</keyword>
<dbReference type="AlphaFoldDB" id="A0A329SEF5"/>
<dbReference type="EMBL" id="MJFZ01000180">
    <property type="protein sequence ID" value="RAW35079.1"/>
    <property type="molecule type" value="Genomic_DNA"/>
</dbReference>
<gene>
    <name evidence="6" type="ORF">JG687_00001499</name>
    <name evidence="7" type="ORF">PC110_g8607</name>
    <name evidence="5" type="ORF">PC129_g4830</name>
</gene>
<sequence length="143" mass="16265">MKTLFCAVVGLGDVFFVEIQNYWSVAHLKVAIKKAIWRSCSPHKLTLYAARTGRHWLKNSDRAYWSLVQGSTSADLETILSSANEMDPVWRLDSANLDFPQASENELHVLVEIPSQGSDCELFYCTYLNPIIILILMMLNEHC</sequence>
<dbReference type="OrthoDB" id="96143at2759"/>
<proteinExistence type="predicted"/>
<evidence type="ECO:0000256" key="1">
    <source>
        <dbReference type="ARBA" id="ARBA00004340"/>
    </source>
</evidence>
<dbReference type="Proteomes" id="UP000688947">
    <property type="component" value="Unassembled WGS sequence"/>
</dbReference>
<dbReference type="Proteomes" id="UP000251314">
    <property type="component" value="Unassembled WGS sequence"/>
</dbReference>
<evidence type="ECO:0000313" key="5">
    <source>
        <dbReference type="EMBL" id="KAG3224534.1"/>
    </source>
</evidence>
<dbReference type="EMBL" id="JAENGZ010000036">
    <property type="protein sequence ID" value="KAG6972346.1"/>
    <property type="molecule type" value="Genomic_DNA"/>
</dbReference>
<dbReference type="GO" id="GO:0005576">
    <property type="term" value="C:extracellular region"/>
    <property type="evidence" value="ECO:0007669"/>
    <property type="project" value="UniProtKB-SubCell"/>
</dbReference>
<evidence type="ECO:0000259" key="4">
    <source>
        <dbReference type="Pfam" id="PF20147"/>
    </source>
</evidence>
<keyword evidence="3" id="KW-0964">Secreted</keyword>
<organism evidence="7 8">
    <name type="scientific">Phytophthora cactorum</name>
    <dbReference type="NCBI Taxonomy" id="29920"/>
    <lineage>
        <taxon>Eukaryota</taxon>
        <taxon>Sar</taxon>
        <taxon>Stramenopiles</taxon>
        <taxon>Oomycota</taxon>
        <taxon>Peronosporomycetes</taxon>
        <taxon>Peronosporales</taxon>
        <taxon>Peronosporaceae</taxon>
        <taxon>Phytophthora</taxon>
    </lineage>
</organism>